<feature type="transmembrane region" description="Helical" evidence="6">
    <location>
        <begin position="179"/>
        <end position="198"/>
    </location>
</feature>
<dbReference type="GO" id="GO:0022857">
    <property type="term" value="F:transmembrane transporter activity"/>
    <property type="evidence" value="ECO:0007669"/>
    <property type="project" value="InterPro"/>
</dbReference>
<protein>
    <submittedName>
        <fullName evidence="8">MFS transporter</fullName>
    </submittedName>
</protein>
<evidence type="ECO:0000313" key="8">
    <source>
        <dbReference type="EMBL" id="MCX2803250.1"/>
    </source>
</evidence>
<dbReference type="RefSeq" id="WP_266044560.1">
    <property type="nucleotide sequence ID" value="NZ_JAPHQB010000039.1"/>
</dbReference>
<comment type="caution">
    <text evidence="8">The sequence shown here is derived from an EMBL/GenBank/DDBJ whole genome shotgun (WGS) entry which is preliminary data.</text>
</comment>
<dbReference type="Pfam" id="PF07690">
    <property type="entry name" value="MFS_1"/>
    <property type="match status" value="1"/>
</dbReference>
<organism evidence="8 9">
    <name type="scientific">Microbulbifer thermotolerans</name>
    <dbReference type="NCBI Taxonomy" id="252514"/>
    <lineage>
        <taxon>Bacteria</taxon>
        <taxon>Pseudomonadati</taxon>
        <taxon>Pseudomonadota</taxon>
        <taxon>Gammaproteobacteria</taxon>
        <taxon>Cellvibrionales</taxon>
        <taxon>Microbulbiferaceae</taxon>
        <taxon>Microbulbifer</taxon>
    </lineage>
</organism>
<accession>A0AB35I0X9</accession>
<dbReference type="AlphaFoldDB" id="A0AB35I0X9"/>
<keyword evidence="4 6" id="KW-1133">Transmembrane helix</keyword>
<dbReference type="Proteomes" id="UP001209730">
    <property type="component" value="Unassembled WGS sequence"/>
</dbReference>
<gene>
    <name evidence="8" type="ORF">OQJ68_15775</name>
</gene>
<feature type="transmembrane region" description="Helical" evidence="6">
    <location>
        <begin position="316"/>
        <end position="339"/>
    </location>
</feature>
<dbReference type="InterPro" id="IPR036259">
    <property type="entry name" value="MFS_trans_sf"/>
</dbReference>
<evidence type="ECO:0000256" key="6">
    <source>
        <dbReference type="SAM" id="Phobius"/>
    </source>
</evidence>
<keyword evidence="3 6" id="KW-0812">Transmembrane</keyword>
<name>A0AB35I0X9_MICTH</name>
<evidence type="ECO:0000256" key="5">
    <source>
        <dbReference type="ARBA" id="ARBA00023136"/>
    </source>
</evidence>
<dbReference type="Gene3D" id="1.20.1250.20">
    <property type="entry name" value="MFS general substrate transporter like domains"/>
    <property type="match status" value="2"/>
</dbReference>
<feature type="domain" description="Major facilitator superfamily (MFS) profile" evidence="7">
    <location>
        <begin position="19"/>
        <end position="495"/>
    </location>
</feature>
<feature type="transmembrane region" description="Helical" evidence="6">
    <location>
        <begin position="118"/>
        <end position="136"/>
    </location>
</feature>
<feature type="transmembrane region" description="Helical" evidence="6">
    <location>
        <begin position="94"/>
        <end position="112"/>
    </location>
</feature>
<evidence type="ECO:0000256" key="4">
    <source>
        <dbReference type="ARBA" id="ARBA00022989"/>
    </source>
</evidence>
<feature type="transmembrane region" description="Helical" evidence="6">
    <location>
        <begin position="60"/>
        <end position="82"/>
    </location>
</feature>
<dbReference type="GO" id="GO:0016020">
    <property type="term" value="C:membrane"/>
    <property type="evidence" value="ECO:0007669"/>
    <property type="project" value="UniProtKB-SubCell"/>
</dbReference>
<feature type="transmembrane region" description="Helical" evidence="6">
    <location>
        <begin position="408"/>
        <end position="428"/>
    </location>
</feature>
<dbReference type="PANTHER" id="PTHR42718:SF9">
    <property type="entry name" value="MAJOR FACILITATOR SUPERFAMILY MULTIDRUG TRANSPORTER MFSC"/>
    <property type="match status" value="1"/>
</dbReference>
<dbReference type="PROSITE" id="PS50850">
    <property type="entry name" value="MFS"/>
    <property type="match status" value="1"/>
</dbReference>
<feature type="transmembrane region" description="Helical" evidence="6">
    <location>
        <begin position="376"/>
        <end position="396"/>
    </location>
</feature>
<dbReference type="InterPro" id="IPR020846">
    <property type="entry name" value="MFS_dom"/>
</dbReference>
<evidence type="ECO:0000259" key="7">
    <source>
        <dbReference type="PROSITE" id="PS50850"/>
    </source>
</evidence>
<evidence type="ECO:0000256" key="2">
    <source>
        <dbReference type="ARBA" id="ARBA00022448"/>
    </source>
</evidence>
<reference evidence="8" key="1">
    <citation type="submission" date="2022-11" db="EMBL/GenBank/DDBJ databases">
        <title>Chitin-degrading and fungicidal potential of chitinolytic bacterial strains from marine environment of the Pacific Ocean regions.</title>
        <authorList>
            <person name="Pentekhina I."/>
            <person name="Nedashkovskaya O."/>
            <person name="Seitkalieva A."/>
            <person name="Podvolotskaya A."/>
            <person name="Tekutyeva L."/>
            <person name="Balabanova L."/>
        </authorList>
    </citation>
    <scope>NUCLEOTIDE SEQUENCE</scope>
    <source>
        <strain evidence="8">KMM 6838</strain>
    </source>
</reference>
<feature type="transmembrane region" description="Helical" evidence="6">
    <location>
        <begin position="479"/>
        <end position="500"/>
    </location>
</feature>
<evidence type="ECO:0000313" key="9">
    <source>
        <dbReference type="Proteomes" id="UP001209730"/>
    </source>
</evidence>
<feature type="transmembrane region" description="Helical" evidence="6">
    <location>
        <begin position="148"/>
        <end position="167"/>
    </location>
</feature>
<dbReference type="InterPro" id="IPR011701">
    <property type="entry name" value="MFS"/>
</dbReference>
<feature type="transmembrane region" description="Helical" evidence="6">
    <location>
        <begin position="346"/>
        <end position="364"/>
    </location>
</feature>
<evidence type="ECO:0000256" key="1">
    <source>
        <dbReference type="ARBA" id="ARBA00004141"/>
    </source>
</evidence>
<sequence>MAEASAPQPGPQQPVFNLRLALGLLGILLAAMTAGLNSRVPGLALADIRGQLGLSYDQGTWLSTLYAAGELIAMPFASWFGITFSLRRFHLSMLLSMMALAVVMPFVGNFYLLAGLRLLQGLFAGALIPLLMGAALRFLPLSIRLHGLALYAMTATLSPNVAVWLAAQLAEDPVSLNWLYWQVIPLGLLAAALVYYGIPASPPALPRLKQGNWLGMALGVPGLGLLAIGIGQGVRLEWLHSPLICLLLGLGGVLTLLFLISEWRHPAPFIRLQMLSRRNLGLGFTVFFFLLVAMSAGVSVPVSVLSQLQGFRLEQMTALGLIIGLPQLFMGSVVALLLYRRWMDARYLFTLGLGLMALGCFLASRITSEWMVDQFFWSQVLQAIGQPIAVVCLLFLGTSVVQPMEGPFVAGIVNTIRALGTLLGGAFVGQLTADRSRFHSDMLLNHAGMWLSHNPAPPAIDNLAQVISTQAAVLASADIFLVFMTLLLVLIPPVLCLQYVPAPRIPAPPAAQAG</sequence>
<dbReference type="SUPFAM" id="SSF103473">
    <property type="entry name" value="MFS general substrate transporter"/>
    <property type="match status" value="1"/>
</dbReference>
<keyword evidence="5 6" id="KW-0472">Membrane</keyword>
<proteinExistence type="predicted"/>
<comment type="subcellular location">
    <subcellularLocation>
        <location evidence="1">Membrane</location>
        <topology evidence="1">Multi-pass membrane protein</topology>
    </subcellularLocation>
</comment>
<feature type="transmembrane region" description="Helical" evidence="6">
    <location>
        <begin position="20"/>
        <end position="40"/>
    </location>
</feature>
<evidence type="ECO:0000256" key="3">
    <source>
        <dbReference type="ARBA" id="ARBA00022692"/>
    </source>
</evidence>
<feature type="transmembrane region" description="Helical" evidence="6">
    <location>
        <begin position="238"/>
        <end position="260"/>
    </location>
</feature>
<dbReference type="EMBL" id="JAPHQB010000039">
    <property type="protein sequence ID" value="MCX2803250.1"/>
    <property type="molecule type" value="Genomic_DNA"/>
</dbReference>
<keyword evidence="2" id="KW-0813">Transport</keyword>
<dbReference type="PANTHER" id="PTHR42718">
    <property type="entry name" value="MAJOR FACILITATOR SUPERFAMILY MULTIDRUG TRANSPORTER MFSC"/>
    <property type="match status" value="1"/>
</dbReference>
<feature type="transmembrane region" description="Helical" evidence="6">
    <location>
        <begin position="280"/>
        <end position="304"/>
    </location>
</feature>
<feature type="transmembrane region" description="Helical" evidence="6">
    <location>
        <begin position="210"/>
        <end position="232"/>
    </location>
</feature>